<sequence>MAGMFGTHDLPPHDLQGLPPQAAALIEQMRQHIAHQADELQRKDREIALRETKIEKISFELARLKRWKFGAKTEAMSAEQRRLFEETLAEDEAGLQAQLDALRAQAPEGQGMPAKTPRRPRRQALPEHLRRVEHRHEPENTCCPSQGCGHPMTRIGEDVSERLDIVPAEFFVHRHIYGKWACRCCQVLKQQAAAPEIIDGGMAASGLLAHTLISRFADHLPYYRQEAINARSGVHTPRSSLAAWAGQAGAALMPLYDVHKRFVLSSRVLHADETPVALLDPGAGKTRKAYVWAYARSHHDPTPGVVYDFCPGRGAQYPLAFLFRESVFVEDCELVHRRFPVMPWASPVLGDVSQGQPDQLGGRIVAGEVSARLDDLA</sequence>
<feature type="domain" description="Transposase IS66 zinc-finger binding" evidence="2">
    <location>
        <begin position="142"/>
        <end position="185"/>
    </location>
</feature>
<dbReference type="PANTHER" id="PTHR33678">
    <property type="entry name" value="BLL1576 PROTEIN"/>
    <property type="match status" value="1"/>
</dbReference>
<evidence type="ECO:0000259" key="2">
    <source>
        <dbReference type="Pfam" id="PF13005"/>
    </source>
</evidence>
<dbReference type="InterPro" id="IPR052344">
    <property type="entry name" value="Transposase-related"/>
</dbReference>
<comment type="caution">
    <text evidence="4">The sequence shown here is derived from an EMBL/GenBank/DDBJ whole genome shotgun (WGS) entry which is preliminary data.</text>
</comment>
<keyword evidence="5" id="KW-1185">Reference proteome</keyword>
<proteinExistence type="predicted"/>
<evidence type="ECO:0000259" key="1">
    <source>
        <dbReference type="Pfam" id="PF03050"/>
    </source>
</evidence>
<dbReference type="Proteomes" id="UP000562027">
    <property type="component" value="Unassembled WGS sequence"/>
</dbReference>
<reference evidence="4 5" key="1">
    <citation type="submission" date="2020-08" db="EMBL/GenBank/DDBJ databases">
        <title>Functional genomics of gut bacteria from endangered species of beetles.</title>
        <authorList>
            <person name="Carlos-Shanley C."/>
        </authorList>
    </citation>
    <scope>NUCLEOTIDE SEQUENCE [LARGE SCALE GENOMIC DNA]</scope>
    <source>
        <strain evidence="4 5">S00239</strain>
    </source>
</reference>
<dbReference type="InterPro" id="IPR004291">
    <property type="entry name" value="Transposase_IS66_central"/>
</dbReference>
<dbReference type="PANTHER" id="PTHR33678:SF1">
    <property type="entry name" value="BLL1576 PROTEIN"/>
    <property type="match status" value="1"/>
</dbReference>
<feature type="domain" description="Transposase IS66 central" evidence="1">
    <location>
        <begin position="201"/>
        <end position="324"/>
    </location>
</feature>
<dbReference type="Pfam" id="PF03050">
    <property type="entry name" value="DDE_Tnp_IS66"/>
    <property type="match status" value="1"/>
</dbReference>
<dbReference type="EMBL" id="JACHLP010000001">
    <property type="protein sequence ID" value="MBB4842428.1"/>
    <property type="molecule type" value="Genomic_DNA"/>
</dbReference>
<evidence type="ECO:0000313" key="4">
    <source>
        <dbReference type="EMBL" id="MBB4842428.1"/>
    </source>
</evidence>
<dbReference type="InterPro" id="IPR024474">
    <property type="entry name" value="Znf_dom_IS66"/>
</dbReference>
<name>A0A840L879_9BURK</name>
<protein>
    <submittedName>
        <fullName evidence="4">Transposase</fullName>
    </submittedName>
</protein>
<dbReference type="InterPro" id="IPR024463">
    <property type="entry name" value="Transposase_TnpC_homeodom"/>
</dbReference>
<dbReference type="NCBIfam" id="NF033517">
    <property type="entry name" value="transpos_IS66"/>
    <property type="match status" value="1"/>
</dbReference>
<evidence type="ECO:0000259" key="3">
    <source>
        <dbReference type="Pfam" id="PF13007"/>
    </source>
</evidence>
<dbReference type="AlphaFoldDB" id="A0A840L879"/>
<accession>A0A840L879</accession>
<organism evidence="4 5">
    <name type="scientific">Roseateles oligotrophus</name>
    <dbReference type="NCBI Taxonomy" id="1769250"/>
    <lineage>
        <taxon>Bacteria</taxon>
        <taxon>Pseudomonadati</taxon>
        <taxon>Pseudomonadota</taxon>
        <taxon>Betaproteobacteria</taxon>
        <taxon>Burkholderiales</taxon>
        <taxon>Sphaerotilaceae</taxon>
        <taxon>Roseateles</taxon>
    </lineage>
</organism>
<dbReference type="Pfam" id="PF13007">
    <property type="entry name" value="LZ_Tnp_IS66"/>
    <property type="match status" value="1"/>
</dbReference>
<evidence type="ECO:0000313" key="5">
    <source>
        <dbReference type="Proteomes" id="UP000562027"/>
    </source>
</evidence>
<gene>
    <name evidence="4" type="ORF">HNP55_000923</name>
</gene>
<dbReference type="Pfam" id="PF13005">
    <property type="entry name" value="zf-IS66"/>
    <property type="match status" value="1"/>
</dbReference>
<feature type="domain" description="Transposase TnpC homeodomain" evidence="3">
    <location>
        <begin position="60"/>
        <end position="133"/>
    </location>
</feature>